<keyword evidence="3" id="KW-1185">Reference proteome</keyword>
<dbReference type="Proteomes" id="UP000327013">
    <property type="component" value="Chromosome 1"/>
</dbReference>
<evidence type="ECO:0000256" key="1">
    <source>
        <dbReference type="SAM" id="SignalP"/>
    </source>
</evidence>
<gene>
    <name evidence="2" type="ORF">FH972_001673</name>
</gene>
<accession>A0A5N6QCI3</accession>
<feature type="signal peptide" evidence="1">
    <location>
        <begin position="1"/>
        <end position="28"/>
    </location>
</feature>
<sequence length="73" mass="7372">MAATKIKTIAILFISVLVVMQCAKVSEGQSACADGCKPVCLKEEGSTAAGCDKACDDYCKQVSGESGGAGVHS</sequence>
<reference evidence="2 3" key="1">
    <citation type="submission" date="2019-06" db="EMBL/GenBank/DDBJ databases">
        <title>A chromosomal-level reference genome of Carpinus fangiana (Coryloideae, Betulaceae).</title>
        <authorList>
            <person name="Yang X."/>
            <person name="Wang Z."/>
            <person name="Zhang L."/>
            <person name="Hao G."/>
            <person name="Liu J."/>
            <person name="Yang Y."/>
        </authorList>
    </citation>
    <scope>NUCLEOTIDE SEQUENCE [LARGE SCALE GENOMIC DNA]</scope>
    <source>
        <strain evidence="2">Cfa_2016G</strain>
        <tissue evidence="2">Leaf</tissue>
    </source>
</reference>
<keyword evidence="1" id="KW-0732">Signal</keyword>
<feature type="chain" id="PRO_5024284592" description="Thionin-like protein" evidence="1">
    <location>
        <begin position="29"/>
        <end position="73"/>
    </location>
</feature>
<organism evidence="2 3">
    <name type="scientific">Carpinus fangiana</name>
    <dbReference type="NCBI Taxonomy" id="176857"/>
    <lineage>
        <taxon>Eukaryota</taxon>
        <taxon>Viridiplantae</taxon>
        <taxon>Streptophyta</taxon>
        <taxon>Embryophyta</taxon>
        <taxon>Tracheophyta</taxon>
        <taxon>Spermatophyta</taxon>
        <taxon>Magnoliopsida</taxon>
        <taxon>eudicotyledons</taxon>
        <taxon>Gunneridae</taxon>
        <taxon>Pentapetalae</taxon>
        <taxon>rosids</taxon>
        <taxon>fabids</taxon>
        <taxon>Fagales</taxon>
        <taxon>Betulaceae</taxon>
        <taxon>Carpinus</taxon>
    </lineage>
</organism>
<dbReference type="AlphaFoldDB" id="A0A5N6QCI3"/>
<proteinExistence type="predicted"/>
<name>A0A5N6QCI3_9ROSI</name>
<evidence type="ECO:0000313" key="3">
    <source>
        <dbReference type="Proteomes" id="UP000327013"/>
    </source>
</evidence>
<evidence type="ECO:0008006" key="4">
    <source>
        <dbReference type="Google" id="ProtNLM"/>
    </source>
</evidence>
<dbReference type="EMBL" id="CM017321">
    <property type="protein sequence ID" value="KAE7996998.1"/>
    <property type="molecule type" value="Genomic_DNA"/>
</dbReference>
<evidence type="ECO:0000313" key="2">
    <source>
        <dbReference type="EMBL" id="KAE7996998.1"/>
    </source>
</evidence>
<protein>
    <recommendedName>
        <fullName evidence="4">Thionin-like protein</fullName>
    </recommendedName>
</protein>
<dbReference type="OrthoDB" id="1153097at2759"/>